<name>A0AAV3QIA3_LITER</name>
<dbReference type="Proteomes" id="UP001454036">
    <property type="component" value="Unassembled WGS sequence"/>
</dbReference>
<protein>
    <submittedName>
        <fullName evidence="1">Uncharacterized protein</fullName>
    </submittedName>
</protein>
<evidence type="ECO:0000313" key="1">
    <source>
        <dbReference type="EMBL" id="GAA0161892.1"/>
    </source>
</evidence>
<dbReference type="EMBL" id="BAABME010004307">
    <property type="protein sequence ID" value="GAA0161892.1"/>
    <property type="molecule type" value="Genomic_DNA"/>
</dbReference>
<accession>A0AAV3QIA3</accession>
<keyword evidence="2" id="KW-1185">Reference proteome</keyword>
<reference evidence="1 2" key="1">
    <citation type="submission" date="2024-01" db="EMBL/GenBank/DDBJ databases">
        <title>The complete chloroplast genome sequence of Lithospermum erythrorhizon: insights into the phylogenetic relationship among Boraginaceae species and the maternal lineages of purple gromwells.</title>
        <authorList>
            <person name="Okada T."/>
            <person name="Watanabe K."/>
        </authorList>
    </citation>
    <scope>NUCLEOTIDE SEQUENCE [LARGE SCALE GENOMIC DNA]</scope>
</reference>
<gene>
    <name evidence="1" type="ORF">LIER_18106</name>
</gene>
<sequence>MLQVRQYLNKTMDWTIGDGLTIQIWHHRWASYTWSRNSYTVKPTTSQTGTISELIDTDVVTWDILKLQENFLPIDIQEIVKINVPDLHRSDIPVWTHHPKGAYTVHSAYQAFCGFNNTCNNTSEQGATTEKFFNKVWKLNVPGKIKAFLMEGHSQQSTNLG</sequence>
<dbReference type="AlphaFoldDB" id="A0AAV3QIA3"/>
<organism evidence="1 2">
    <name type="scientific">Lithospermum erythrorhizon</name>
    <name type="common">Purple gromwell</name>
    <name type="synonym">Lithospermum officinale var. erythrorhizon</name>
    <dbReference type="NCBI Taxonomy" id="34254"/>
    <lineage>
        <taxon>Eukaryota</taxon>
        <taxon>Viridiplantae</taxon>
        <taxon>Streptophyta</taxon>
        <taxon>Embryophyta</taxon>
        <taxon>Tracheophyta</taxon>
        <taxon>Spermatophyta</taxon>
        <taxon>Magnoliopsida</taxon>
        <taxon>eudicotyledons</taxon>
        <taxon>Gunneridae</taxon>
        <taxon>Pentapetalae</taxon>
        <taxon>asterids</taxon>
        <taxon>lamiids</taxon>
        <taxon>Boraginales</taxon>
        <taxon>Boraginaceae</taxon>
        <taxon>Boraginoideae</taxon>
        <taxon>Lithospermeae</taxon>
        <taxon>Lithospermum</taxon>
    </lineage>
</organism>
<proteinExistence type="predicted"/>
<evidence type="ECO:0000313" key="2">
    <source>
        <dbReference type="Proteomes" id="UP001454036"/>
    </source>
</evidence>
<comment type="caution">
    <text evidence="1">The sequence shown here is derived from an EMBL/GenBank/DDBJ whole genome shotgun (WGS) entry which is preliminary data.</text>
</comment>